<dbReference type="GeneID" id="111349897"/>
<dbReference type="AlphaFoldDB" id="A0A9J7DVR2"/>
<feature type="compositionally biased region" description="Basic and acidic residues" evidence="1">
    <location>
        <begin position="231"/>
        <end position="241"/>
    </location>
</feature>
<dbReference type="PANTHER" id="PTHR10773:SF19">
    <property type="match status" value="1"/>
</dbReference>
<evidence type="ECO:0000256" key="1">
    <source>
        <dbReference type="SAM" id="MobiDB-lite"/>
    </source>
</evidence>
<name>A0A9J7DVR2_SPOLT</name>
<feature type="region of interest" description="Disordered" evidence="1">
    <location>
        <begin position="176"/>
        <end position="206"/>
    </location>
</feature>
<gene>
    <name evidence="4" type="primary">LOC111349897</name>
</gene>
<protein>
    <submittedName>
        <fullName evidence="4">Uncharacterized protein LOC111349897</fullName>
    </submittedName>
</protein>
<dbReference type="InterPro" id="IPR057191">
    <property type="entry name" value="DUF7869"/>
</dbReference>
<sequence>MESEENTLKLEKLLDKRRKLIDLRKKLTSQGQIEVETTGLMDTLKENIPDRMKQDEKNTNEDVKTIPALQLIVQPSNSTSIIYQDPNVSDTDNIASVESYISLDPPSYSPITPRNTNNDNILKIHSDWFTEASPSPDLQNKPEEIVQDSSKNGFQRIEDSPVRAMSPATLGLLNTLLSGSDDDDDSVKDPNYIVSESSDISDTESESILLPRSITQEQNMEEECSNNLNKDLGEETRHSTCEEEPFAVNNVSSEEETTEKRQSRPKRGRKRKFNDYTLAQRKSRKYANLPYRGKNKEVNARTFKNYTCVCKKQCHLNVTEEDRKKEFNKFITLGSYEAQLLYICSNVTETRKKRSYISENTSSQVKKPRNFSRTYKISNIAVCRDMFLNTFQVTTQKITISLKKQRDGNLLRDCRGLSSGGWNKTPEEKIDFVCHVINKLPKYKSHYRRTQNGAALYLQPGLTIQKIYDLYVDEFKLIHGNDSKDHVSLAIFRKIFLKNFNLRFKSLKKDTCNRCDTFAAKLKAPNDLSIENRNQLIAEKEKHLKLAETLRSQMNSQIERAKVDETFECLTFDMEKTLPLPRIPTNIVFYKRQLWFYNCGVHVSSTNQGYCFVWVEGQAGRGAQEVGSCLKKFINEVMRPNVEYLSLWSDSCGGQNRNIKMVLLLKVILASHPTLKVIDLNFLESGHTFLPNDTDFGKIESHLKNFQRLYTAEDYVNVIKTCTKKTPLVPVKMEKEDFVSTEKLEKNITNRKLFVNKLKVNWLRTKHIQLRKDNVHSIFMRSDDIEEYQELYIGRKFKGSMLPLSSELLIPLWPDGKPITQAKLNDIKSMFNLIPEDCLSFYKNLQGMEGPDYVEGFSGGQDFNFEDDEEELV</sequence>
<evidence type="ECO:0000313" key="4">
    <source>
        <dbReference type="RefSeq" id="XP_022816992.1"/>
    </source>
</evidence>
<evidence type="ECO:0000259" key="2">
    <source>
        <dbReference type="Pfam" id="PF25273"/>
    </source>
</evidence>
<accession>A0A9J7DVR2</accession>
<dbReference type="Proteomes" id="UP000301870">
    <property type="component" value="Chromosome 10"/>
</dbReference>
<feature type="domain" description="DUF7869" evidence="2">
    <location>
        <begin position="600"/>
        <end position="729"/>
    </location>
</feature>
<evidence type="ECO:0000313" key="3">
    <source>
        <dbReference type="Proteomes" id="UP000301870"/>
    </source>
</evidence>
<feature type="compositionally biased region" description="Basic residues" evidence="1">
    <location>
        <begin position="263"/>
        <end position="272"/>
    </location>
</feature>
<dbReference type="Pfam" id="PF25273">
    <property type="entry name" value="DUF7869"/>
    <property type="match status" value="1"/>
</dbReference>
<feature type="region of interest" description="Disordered" evidence="1">
    <location>
        <begin position="231"/>
        <end position="277"/>
    </location>
</feature>
<keyword evidence="3" id="KW-1185">Reference proteome</keyword>
<reference evidence="4" key="1">
    <citation type="submission" date="2025-08" db="UniProtKB">
        <authorList>
            <consortium name="RefSeq"/>
        </authorList>
    </citation>
    <scope>IDENTIFICATION</scope>
    <source>
        <strain evidence="4">Ishihara</strain>
        <tissue evidence="4">Whole body</tissue>
    </source>
</reference>
<dbReference type="KEGG" id="sliu:111349897"/>
<proteinExistence type="predicted"/>
<dbReference type="OrthoDB" id="6611988at2759"/>
<organism evidence="3 4">
    <name type="scientific">Spodoptera litura</name>
    <name type="common">Asian cotton leafworm</name>
    <dbReference type="NCBI Taxonomy" id="69820"/>
    <lineage>
        <taxon>Eukaryota</taxon>
        <taxon>Metazoa</taxon>
        <taxon>Ecdysozoa</taxon>
        <taxon>Arthropoda</taxon>
        <taxon>Hexapoda</taxon>
        <taxon>Insecta</taxon>
        <taxon>Pterygota</taxon>
        <taxon>Neoptera</taxon>
        <taxon>Endopterygota</taxon>
        <taxon>Lepidoptera</taxon>
        <taxon>Glossata</taxon>
        <taxon>Ditrysia</taxon>
        <taxon>Noctuoidea</taxon>
        <taxon>Noctuidae</taxon>
        <taxon>Amphipyrinae</taxon>
        <taxon>Spodoptera</taxon>
    </lineage>
</organism>
<dbReference type="RefSeq" id="XP_022816992.1">
    <property type="nucleotide sequence ID" value="XM_022961224.1"/>
</dbReference>
<dbReference type="PANTHER" id="PTHR10773">
    <property type="entry name" value="DNA-DIRECTED RNA POLYMERASES I, II, AND III SUBUNIT RPABC2"/>
    <property type="match status" value="1"/>
</dbReference>